<sequence>MSTPHTRGARTSYTLRCIFTHSADTLRVAYSHRTSFASTVMPGVTLSTLF</sequence>
<reference evidence="1" key="1">
    <citation type="submission" date="2014-11" db="EMBL/GenBank/DDBJ databases">
        <authorList>
            <person name="Amaro Gonzalez C."/>
        </authorList>
    </citation>
    <scope>NUCLEOTIDE SEQUENCE</scope>
</reference>
<dbReference type="AlphaFoldDB" id="A0A0E9T3F8"/>
<name>A0A0E9T3F8_ANGAN</name>
<protein>
    <submittedName>
        <fullName evidence="1">Uncharacterized protein</fullName>
    </submittedName>
</protein>
<proteinExistence type="predicted"/>
<dbReference type="EMBL" id="GBXM01060423">
    <property type="protein sequence ID" value="JAH48154.1"/>
    <property type="molecule type" value="Transcribed_RNA"/>
</dbReference>
<organism evidence="1">
    <name type="scientific">Anguilla anguilla</name>
    <name type="common">European freshwater eel</name>
    <name type="synonym">Muraena anguilla</name>
    <dbReference type="NCBI Taxonomy" id="7936"/>
    <lineage>
        <taxon>Eukaryota</taxon>
        <taxon>Metazoa</taxon>
        <taxon>Chordata</taxon>
        <taxon>Craniata</taxon>
        <taxon>Vertebrata</taxon>
        <taxon>Euteleostomi</taxon>
        <taxon>Actinopterygii</taxon>
        <taxon>Neopterygii</taxon>
        <taxon>Teleostei</taxon>
        <taxon>Anguilliformes</taxon>
        <taxon>Anguillidae</taxon>
        <taxon>Anguilla</taxon>
    </lineage>
</organism>
<reference evidence="1" key="2">
    <citation type="journal article" date="2015" name="Fish Shellfish Immunol.">
        <title>Early steps in the European eel (Anguilla anguilla)-Vibrio vulnificus interaction in the gills: Role of the RtxA13 toxin.</title>
        <authorList>
            <person name="Callol A."/>
            <person name="Pajuelo D."/>
            <person name="Ebbesson L."/>
            <person name="Teles M."/>
            <person name="MacKenzie S."/>
            <person name="Amaro C."/>
        </authorList>
    </citation>
    <scope>NUCLEOTIDE SEQUENCE</scope>
</reference>
<accession>A0A0E9T3F8</accession>
<evidence type="ECO:0000313" key="1">
    <source>
        <dbReference type="EMBL" id="JAH48154.1"/>
    </source>
</evidence>